<dbReference type="InterPro" id="IPR010064">
    <property type="entry name" value="HK97-gp10_tail"/>
</dbReference>
<gene>
    <name evidence="2" type="ORF">NCTC10719_01898</name>
</gene>
<dbReference type="EMBL" id="UAWG01000012">
    <property type="protein sequence ID" value="SQB60308.1"/>
    <property type="molecule type" value="Genomic_DNA"/>
</dbReference>
<evidence type="ECO:0000313" key="2">
    <source>
        <dbReference type="EMBL" id="SQB60308.1"/>
    </source>
</evidence>
<organism evidence="2 3">
    <name type="scientific">Clostridium perfringens</name>
    <dbReference type="NCBI Taxonomy" id="1502"/>
    <lineage>
        <taxon>Bacteria</taxon>
        <taxon>Bacillati</taxon>
        <taxon>Bacillota</taxon>
        <taxon>Clostridia</taxon>
        <taxon>Eubacteriales</taxon>
        <taxon>Clostridiaceae</taxon>
        <taxon>Clostridium</taxon>
    </lineage>
</organism>
<dbReference type="AlphaFoldDB" id="A0A2X2Y2U7"/>
<evidence type="ECO:0000313" key="3">
    <source>
        <dbReference type="Proteomes" id="UP000249986"/>
    </source>
</evidence>
<dbReference type="NCBIfam" id="TIGR01725">
    <property type="entry name" value="phge_HK97_gp10"/>
    <property type="match status" value="1"/>
</dbReference>
<feature type="region of interest" description="Disordered" evidence="1">
    <location>
        <begin position="52"/>
        <end position="84"/>
    </location>
</feature>
<evidence type="ECO:0000256" key="1">
    <source>
        <dbReference type="SAM" id="MobiDB-lite"/>
    </source>
</evidence>
<reference evidence="2 3" key="1">
    <citation type="submission" date="2018-06" db="EMBL/GenBank/DDBJ databases">
        <authorList>
            <consortium name="Pathogen Informatics"/>
            <person name="Doyle S."/>
        </authorList>
    </citation>
    <scope>NUCLEOTIDE SEQUENCE [LARGE SCALE GENOMIC DNA]</scope>
    <source>
        <strain evidence="2 3">NCTC10719</strain>
    </source>
</reference>
<sequence length="149" mass="17115">MSNGWEIEFEGLDELIKTFDKLATEDENEAVQKKILKECGDLAKRAVIPLIHRSKDNSKSGRKGSRPPGHAADNIPDPKIKKKKDGLQCIVGWEKTDVSQFFYMKMEEWGTSKRPPHHAFGKVNKILKNQYDKIAFKKYDELVRKKLGD</sequence>
<proteinExistence type="predicted"/>
<accession>A0A2X2Y2U7</accession>
<dbReference type="Proteomes" id="UP000249986">
    <property type="component" value="Unassembled WGS sequence"/>
</dbReference>
<dbReference type="RefSeq" id="WP_057231832.1">
    <property type="nucleotide sequence ID" value="NZ_CP019576.1"/>
</dbReference>
<protein>
    <submittedName>
        <fullName evidence="2">HK97 family phage protein</fullName>
    </submittedName>
</protein>
<name>A0A2X2Y2U7_CLOPF</name>